<dbReference type="Proteomes" id="UP000275727">
    <property type="component" value="Chromosome"/>
</dbReference>
<gene>
    <name evidence="5" type="ORF">DFR51_0165</name>
    <name evidence="4" type="ORF">SmB9_11980</name>
</gene>
<dbReference type="AlphaFoldDB" id="A0AAD1D4M5"/>
<proteinExistence type="inferred from homology"/>
<dbReference type="SUPFAM" id="SSF53271">
    <property type="entry name" value="PRTase-like"/>
    <property type="match status" value="1"/>
</dbReference>
<reference evidence="5 7" key="2">
    <citation type="submission" date="2018-10" db="EMBL/GenBank/DDBJ databases">
        <title>Genomic Encyclopedia of Type Strains, Phase IV (KMG-IV): sequencing the most valuable type-strain genomes for metagenomic binning, comparative biology and taxonomic classification.</title>
        <authorList>
            <person name="Goeker M."/>
        </authorList>
    </citation>
    <scope>NUCLEOTIDE SEQUENCE [LARGE SCALE GENOMIC DNA]</scope>
    <source>
        <strain evidence="5 7">DSM 19791</strain>
    </source>
</reference>
<dbReference type="Pfam" id="PF00156">
    <property type="entry name" value="Pribosyltran"/>
    <property type="match status" value="1"/>
</dbReference>
<keyword evidence="4" id="KW-0808">Transferase</keyword>
<dbReference type="PANTHER" id="PTHR47505:SF1">
    <property type="entry name" value="DNA UTILIZATION PROTEIN YHGH"/>
    <property type="match status" value="1"/>
</dbReference>
<dbReference type="InterPro" id="IPR044005">
    <property type="entry name" value="DZR_2"/>
</dbReference>
<evidence type="ECO:0000259" key="3">
    <source>
        <dbReference type="Pfam" id="PF18912"/>
    </source>
</evidence>
<accession>A0AAD1D4M5</accession>
<feature type="domain" description="Phosphoribosyltransferase" evidence="2">
    <location>
        <begin position="159"/>
        <end position="256"/>
    </location>
</feature>
<dbReference type="Gene3D" id="3.40.50.2020">
    <property type="match status" value="1"/>
</dbReference>
<dbReference type="GO" id="GO:0016757">
    <property type="term" value="F:glycosyltransferase activity"/>
    <property type="evidence" value="ECO:0007669"/>
    <property type="project" value="UniProtKB-KW"/>
</dbReference>
<keyword evidence="4" id="KW-0328">Glycosyltransferase</keyword>
<dbReference type="Pfam" id="PF18912">
    <property type="entry name" value="DZR_2"/>
    <property type="match status" value="1"/>
</dbReference>
<dbReference type="EMBL" id="AP018711">
    <property type="protein sequence ID" value="BBE33540.1"/>
    <property type="molecule type" value="Genomic_DNA"/>
</dbReference>
<dbReference type="CDD" id="cd06223">
    <property type="entry name" value="PRTases_typeI"/>
    <property type="match status" value="1"/>
</dbReference>
<organism evidence="4 6">
    <name type="scientific">Sphingosinicella microcystinivorans</name>
    <dbReference type="NCBI Taxonomy" id="335406"/>
    <lineage>
        <taxon>Bacteria</taxon>
        <taxon>Pseudomonadati</taxon>
        <taxon>Pseudomonadota</taxon>
        <taxon>Alphaproteobacteria</taxon>
        <taxon>Sphingomonadales</taxon>
        <taxon>Sphingosinicellaceae</taxon>
        <taxon>Sphingosinicella</taxon>
    </lineage>
</organism>
<dbReference type="RefSeq" id="WP_243445567.1">
    <property type="nucleotide sequence ID" value="NZ_AP018711.1"/>
</dbReference>
<comment type="similarity">
    <text evidence="1">Belongs to the ComF/GntX family.</text>
</comment>
<evidence type="ECO:0000313" key="5">
    <source>
        <dbReference type="EMBL" id="RKS90626.1"/>
    </source>
</evidence>
<feature type="domain" description="Double zinc ribbon" evidence="3">
    <location>
        <begin position="25"/>
        <end position="83"/>
    </location>
</feature>
<evidence type="ECO:0000256" key="1">
    <source>
        <dbReference type="ARBA" id="ARBA00008007"/>
    </source>
</evidence>
<evidence type="ECO:0000313" key="4">
    <source>
        <dbReference type="EMBL" id="BBE33540.1"/>
    </source>
</evidence>
<reference evidence="4 6" key="1">
    <citation type="submission" date="2018-06" db="EMBL/GenBank/DDBJ databases">
        <title>Complete Genome Sequence of the Microcystin-Degrading Bacterium Sphingosinicella microcystinivorans Strain B-9.</title>
        <authorList>
            <person name="Jin H."/>
            <person name="Nishizawa T."/>
            <person name="Guo Y."/>
            <person name="Nishizawa A."/>
            <person name="Park H."/>
            <person name="Kato H."/>
            <person name="Tsuji K."/>
            <person name="Harada K."/>
        </authorList>
    </citation>
    <scope>NUCLEOTIDE SEQUENCE [LARGE SCALE GENOMIC DNA]</scope>
    <source>
        <strain evidence="4 6">B9</strain>
    </source>
</reference>
<name>A0AAD1D4M5_SPHMI</name>
<dbReference type="PANTHER" id="PTHR47505">
    <property type="entry name" value="DNA UTILIZATION PROTEIN YHGH"/>
    <property type="match status" value="1"/>
</dbReference>
<dbReference type="KEGG" id="smic:SmB9_11980"/>
<dbReference type="EMBL" id="RBWX01000007">
    <property type="protein sequence ID" value="RKS90626.1"/>
    <property type="molecule type" value="Genomic_DNA"/>
</dbReference>
<dbReference type="InterPro" id="IPR000836">
    <property type="entry name" value="PRTase_dom"/>
</dbReference>
<sequence length="259" mass="28019">MAGCYDMPMERAVFQLLKRTGAGFVDLLLPPRCPSCRTIVSEDGNFCVPCWSRLNFLTAPMCACCGLPFPYSTGDDTRCGACMETPPPFDHARAALAYNGPSAGLVLALKHGDRTGLARIMAGMMARAAAPMLADRPLLMPVPLHTRRLRLRRFNQAALLAHALARRTGLSVLTTALARVRDTPISRGMSRRQRAENVRGAIRVRAATHIKGAHVLLVDDVMTTGATAEACARALRRAGAARIDIVTFARVTHDTVEQG</sequence>
<dbReference type="InterPro" id="IPR051910">
    <property type="entry name" value="ComF/GntX_DNA_util-trans"/>
</dbReference>
<evidence type="ECO:0000259" key="2">
    <source>
        <dbReference type="Pfam" id="PF00156"/>
    </source>
</evidence>
<evidence type="ECO:0000313" key="7">
    <source>
        <dbReference type="Proteomes" id="UP000276029"/>
    </source>
</evidence>
<keyword evidence="7" id="KW-1185">Reference proteome</keyword>
<protein>
    <submittedName>
        <fullName evidence="5">ComF family protein</fullName>
    </submittedName>
    <submittedName>
        <fullName evidence="4">Phosphoribosyltransferase</fullName>
    </submittedName>
</protein>
<dbReference type="InterPro" id="IPR029057">
    <property type="entry name" value="PRTase-like"/>
</dbReference>
<dbReference type="Proteomes" id="UP000276029">
    <property type="component" value="Unassembled WGS sequence"/>
</dbReference>
<evidence type="ECO:0000313" key="6">
    <source>
        <dbReference type="Proteomes" id="UP000275727"/>
    </source>
</evidence>